<evidence type="ECO:0000313" key="2">
    <source>
        <dbReference type="EMBL" id="RZC35213.1"/>
    </source>
</evidence>
<dbReference type="SUPFAM" id="SSF51445">
    <property type="entry name" value="(Trans)glycosidases"/>
    <property type="match status" value="1"/>
</dbReference>
<dbReference type="Gene3D" id="2.60.40.1180">
    <property type="entry name" value="Golgi alpha-mannosidase II"/>
    <property type="match status" value="1"/>
</dbReference>
<comment type="caution">
    <text evidence="2">The sequence shown here is derived from an EMBL/GenBank/DDBJ whole genome shotgun (WGS) entry which is preliminary data.</text>
</comment>
<gene>
    <name evidence="2" type="ORF">BDFB_014581</name>
</gene>
<comment type="similarity">
    <text evidence="1">Belongs to the glycosyl hydrolase 13 family.</text>
</comment>
<sequence>MATAFMLAHPYGIPRVMCSFAFETREQDPSQTDDGVLISSEIDDNGTCNNGYLCEHRWRQIFSMVEFRNVVEGTKVKNWWSNNDQQIAFSRSMGFVSFTSWGDLNENLYTNLPWNLL</sequence>
<dbReference type="STRING" id="1661398.A0A482VR06"/>
<dbReference type="AlphaFoldDB" id="A0A482VR06"/>
<dbReference type="EMBL" id="QDEB01073034">
    <property type="protein sequence ID" value="RZC35213.1"/>
    <property type="molecule type" value="Genomic_DNA"/>
</dbReference>
<dbReference type="OrthoDB" id="550577at2759"/>
<dbReference type="InterPro" id="IPR013780">
    <property type="entry name" value="Glyco_hydro_b"/>
</dbReference>
<proteinExistence type="inferred from homology"/>
<reference evidence="2 3" key="1">
    <citation type="submission" date="2017-03" db="EMBL/GenBank/DDBJ databases">
        <title>Genome of the blue death feigning beetle - Asbolus verrucosus.</title>
        <authorList>
            <person name="Rider S.D."/>
        </authorList>
    </citation>
    <scope>NUCLEOTIDE SEQUENCE [LARGE SCALE GENOMIC DNA]</scope>
    <source>
        <strain evidence="2">Butters</strain>
        <tissue evidence="2">Head and leg muscle</tissue>
    </source>
</reference>
<evidence type="ECO:0000313" key="3">
    <source>
        <dbReference type="Proteomes" id="UP000292052"/>
    </source>
</evidence>
<dbReference type="InterPro" id="IPR017853">
    <property type="entry name" value="GH"/>
</dbReference>
<dbReference type="PANTHER" id="PTHR43447">
    <property type="entry name" value="ALPHA-AMYLASE"/>
    <property type="match status" value="1"/>
</dbReference>
<dbReference type="Proteomes" id="UP000292052">
    <property type="component" value="Unassembled WGS sequence"/>
</dbReference>
<organism evidence="2 3">
    <name type="scientific">Asbolus verrucosus</name>
    <name type="common">Desert ironclad beetle</name>
    <dbReference type="NCBI Taxonomy" id="1661398"/>
    <lineage>
        <taxon>Eukaryota</taxon>
        <taxon>Metazoa</taxon>
        <taxon>Ecdysozoa</taxon>
        <taxon>Arthropoda</taxon>
        <taxon>Hexapoda</taxon>
        <taxon>Insecta</taxon>
        <taxon>Pterygota</taxon>
        <taxon>Neoptera</taxon>
        <taxon>Endopterygota</taxon>
        <taxon>Coleoptera</taxon>
        <taxon>Polyphaga</taxon>
        <taxon>Cucujiformia</taxon>
        <taxon>Tenebrionidae</taxon>
        <taxon>Pimeliinae</taxon>
        <taxon>Asbolus</taxon>
    </lineage>
</organism>
<dbReference type="Gene3D" id="3.20.20.80">
    <property type="entry name" value="Glycosidases"/>
    <property type="match status" value="1"/>
</dbReference>
<evidence type="ECO:0000256" key="1">
    <source>
        <dbReference type="ARBA" id="ARBA00008061"/>
    </source>
</evidence>
<accession>A0A482VR06</accession>
<name>A0A482VR06_ASBVE</name>
<protein>
    <submittedName>
        <fullName evidence="2">Uncharacterized protein</fullName>
    </submittedName>
</protein>
<keyword evidence="3" id="KW-1185">Reference proteome</keyword>